<evidence type="ECO:0000313" key="3">
    <source>
        <dbReference type="Proteomes" id="UP000322530"/>
    </source>
</evidence>
<dbReference type="InterPro" id="IPR036397">
    <property type="entry name" value="RNaseH_sf"/>
</dbReference>
<keyword evidence="3" id="KW-1185">Reference proteome</keyword>
<proteinExistence type="predicted"/>
<dbReference type="EMBL" id="BIXY01000036">
    <property type="protein sequence ID" value="GCF09109.1"/>
    <property type="molecule type" value="Genomic_DNA"/>
</dbReference>
<comment type="caution">
    <text evidence="2">The sequence shown here is derived from an EMBL/GenBank/DDBJ whole genome shotgun (WGS) entry which is preliminary data.</text>
</comment>
<name>A0A5A5TDI9_9CHLR</name>
<evidence type="ECO:0000259" key="1">
    <source>
        <dbReference type="Pfam" id="PF13358"/>
    </source>
</evidence>
<accession>A0A5A5TDI9</accession>
<sequence length="259" mass="30214">MAHHIAQDPTLPPISANTVGRWLKADHLRPWRFHAWQHIHDPQTFLQRARPVLEAYAQAQTLLRAGTWLVSLDEKTSLQACEGEQPPRPACLQKPMLHEARYHRRGARHLFAGLSIADGKVYGTCRQRKCFVDFQAFLEQEIIPEAFRRHVQTVTFILDNGTTHAPKQLEGWLREQELACEGRLHFQVHWLPPNASWLDQIEIWFSLLQRKCLQPNHFVSTHALETALNEYIAYYNQTAKPIKWTYTVEKLEQKLGKYL</sequence>
<organism evidence="2 3">
    <name type="scientific">Dictyobacter arantiisoli</name>
    <dbReference type="NCBI Taxonomy" id="2014874"/>
    <lineage>
        <taxon>Bacteria</taxon>
        <taxon>Bacillati</taxon>
        <taxon>Chloroflexota</taxon>
        <taxon>Ktedonobacteria</taxon>
        <taxon>Ktedonobacterales</taxon>
        <taxon>Dictyobacteraceae</taxon>
        <taxon>Dictyobacter</taxon>
    </lineage>
</organism>
<dbReference type="AlphaFoldDB" id="A0A5A5TDI9"/>
<dbReference type="Proteomes" id="UP000322530">
    <property type="component" value="Unassembled WGS sequence"/>
</dbReference>
<evidence type="ECO:0000313" key="2">
    <source>
        <dbReference type="EMBL" id="GCF09109.1"/>
    </source>
</evidence>
<reference evidence="2 3" key="1">
    <citation type="submission" date="2019-01" db="EMBL/GenBank/DDBJ databases">
        <title>Draft genome sequence of Dictyobacter sp. Uno17.</title>
        <authorList>
            <person name="Wang C.M."/>
            <person name="Zheng Y."/>
            <person name="Sakai Y."/>
            <person name="Abe K."/>
            <person name="Yokota A."/>
            <person name="Yabe S."/>
        </authorList>
    </citation>
    <scope>NUCLEOTIDE SEQUENCE [LARGE SCALE GENOMIC DNA]</scope>
    <source>
        <strain evidence="2 3">Uno17</strain>
    </source>
</reference>
<dbReference type="GO" id="GO:0003676">
    <property type="term" value="F:nucleic acid binding"/>
    <property type="evidence" value="ECO:0007669"/>
    <property type="project" value="InterPro"/>
</dbReference>
<gene>
    <name evidence="2" type="ORF">KDI_26730</name>
</gene>
<dbReference type="Pfam" id="PF13358">
    <property type="entry name" value="DDE_3"/>
    <property type="match status" value="1"/>
</dbReference>
<dbReference type="Gene3D" id="3.30.420.10">
    <property type="entry name" value="Ribonuclease H-like superfamily/Ribonuclease H"/>
    <property type="match status" value="1"/>
</dbReference>
<protein>
    <recommendedName>
        <fullName evidence="1">Tc1-like transposase DDE domain-containing protein</fullName>
    </recommendedName>
</protein>
<dbReference type="InterPro" id="IPR038717">
    <property type="entry name" value="Tc1-like_DDE_dom"/>
</dbReference>
<feature type="domain" description="Tc1-like transposase DDE" evidence="1">
    <location>
        <begin position="99"/>
        <end position="220"/>
    </location>
</feature>